<dbReference type="OrthoDB" id="5825119at2"/>
<dbReference type="RefSeq" id="WP_075766826.1">
    <property type="nucleotide sequence ID" value="NZ_MJIL01000090.1"/>
</dbReference>
<evidence type="ECO:0000313" key="2">
    <source>
        <dbReference type="Proteomes" id="UP000186905"/>
    </source>
</evidence>
<name>A0A1Q9GES5_9GAMM</name>
<reference evidence="1 2" key="1">
    <citation type="submission" date="2016-09" db="EMBL/GenBank/DDBJ databases">
        <title>Photobacterium proteolyticum sp. nov. a protease producing bacterium isolated from ocean sediments of Laizhou Bay.</title>
        <authorList>
            <person name="Li Y."/>
        </authorList>
    </citation>
    <scope>NUCLEOTIDE SEQUENCE [LARGE SCALE GENOMIC DNA]</scope>
    <source>
        <strain evidence="1 2">13-12</strain>
    </source>
</reference>
<gene>
    <name evidence="1" type="ORF">BIT28_06370</name>
</gene>
<dbReference type="Proteomes" id="UP000186905">
    <property type="component" value="Unassembled WGS sequence"/>
</dbReference>
<dbReference type="PROSITE" id="PS51257">
    <property type="entry name" value="PROKAR_LIPOPROTEIN"/>
    <property type="match status" value="1"/>
</dbReference>
<keyword evidence="2" id="KW-1185">Reference proteome</keyword>
<proteinExistence type="predicted"/>
<dbReference type="STRING" id="1903952.BIT28_06370"/>
<accession>A0A1Q9GES5</accession>
<dbReference type="AlphaFoldDB" id="A0A1Q9GES5"/>
<dbReference type="EMBL" id="MJIL01000090">
    <property type="protein sequence ID" value="OLQ72809.1"/>
    <property type="molecule type" value="Genomic_DNA"/>
</dbReference>
<protein>
    <recommendedName>
        <fullName evidence="3">LPP20 lipoprotein</fullName>
    </recommendedName>
</protein>
<sequence>MNKTLLILAIAAGLVGCQSNQTLEDVTLMNCTYPDAPEVEAPYWICDVMPQGVEIGGVGYAKKSVAGMSIMRDIATNDARKRLAQNFETNVNNLFQQAAESNIKSTNDSVVEEVVEQFKSVSKNVTSRTLVNSRVLRTQTSPAGGLYTLVGMDKATYDANVSKITATAGDRESELWQKFNNKKAAEELKAALSSLSTQ</sequence>
<organism evidence="1 2">
    <name type="scientific">Photobacterium proteolyticum</name>
    <dbReference type="NCBI Taxonomy" id="1903952"/>
    <lineage>
        <taxon>Bacteria</taxon>
        <taxon>Pseudomonadati</taxon>
        <taxon>Pseudomonadota</taxon>
        <taxon>Gammaproteobacteria</taxon>
        <taxon>Vibrionales</taxon>
        <taxon>Vibrionaceae</taxon>
        <taxon>Photobacterium</taxon>
    </lineage>
</organism>
<evidence type="ECO:0000313" key="1">
    <source>
        <dbReference type="EMBL" id="OLQ72809.1"/>
    </source>
</evidence>
<evidence type="ECO:0008006" key="3">
    <source>
        <dbReference type="Google" id="ProtNLM"/>
    </source>
</evidence>
<comment type="caution">
    <text evidence="1">The sequence shown here is derived from an EMBL/GenBank/DDBJ whole genome shotgun (WGS) entry which is preliminary data.</text>
</comment>